<evidence type="ECO:0000313" key="1">
    <source>
        <dbReference type="EMBL" id="CAF3901366.1"/>
    </source>
</evidence>
<comment type="caution">
    <text evidence="1">The sequence shown here is derived from an EMBL/GenBank/DDBJ whole genome shotgun (WGS) entry which is preliminary data.</text>
</comment>
<sequence>MSQSCLCSSDKVIIKDTTKVNGDVSESKLTENNSSTDNTSLDSVVNDLRKAILADFIKNPKIFHGNKDDVIKWLEEIDHLMQTAHVSECNRLDLISYCLRGDALQWYRNNRSTLTSWSLFLQEIKKAFTSSFCEELAFKTLESYTV</sequence>
<evidence type="ECO:0008006" key="3">
    <source>
        <dbReference type="Google" id="ProtNLM"/>
    </source>
</evidence>
<dbReference type="Proteomes" id="UP000681967">
    <property type="component" value="Unassembled WGS sequence"/>
</dbReference>
<protein>
    <recommendedName>
        <fullName evidence="3">Retrotransposon gag domain-containing protein</fullName>
    </recommendedName>
</protein>
<gene>
    <name evidence="1" type="ORF">BYL167_LOCUS8483</name>
</gene>
<evidence type="ECO:0000313" key="2">
    <source>
        <dbReference type="Proteomes" id="UP000681967"/>
    </source>
</evidence>
<accession>A0A8S2LFM5</accession>
<organism evidence="1 2">
    <name type="scientific">Rotaria magnacalcarata</name>
    <dbReference type="NCBI Taxonomy" id="392030"/>
    <lineage>
        <taxon>Eukaryota</taxon>
        <taxon>Metazoa</taxon>
        <taxon>Spiralia</taxon>
        <taxon>Gnathifera</taxon>
        <taxon>Rotifera</taxon>
        <taxon>Eurotatoria</taxon>
        <taxon>Bdelloidea</taxon>
        <taxon>Philodinida</taxon>
        <taxon>Philodinidae</taxon>
        <taxon>Rotaria</taxon>
    </lineage>
</organism>
<reference evidence="1" key="1">
    <citation type="submission" date="2021-02" db="EMBL/GenBank/DDBJ databases">
        <authorList>
            <person name="Nowell W R."/>
        </authorList>
    </citation>
    <scope>NUCLEOTIDE SEQUENCE</scope>
</reference>
<dbReference type="EMBL" id="CAJOBH010002334">
    <property type="protein sequence ID" value="CAF3901366.1"/>
    <property type="molecule type" value="Genomic_DNA"/>
</dbReference>
<name>A0A8S2LFM5_9BILA</name>
<proteinExistence type="predicted"/>
<dbReference type="AlphaFoldDB" id="A0A8S2LFM5"/>